<feature type="domain" description="Protein kinase" evidence="13">
    <location>
        <begin position="20"/>
        <end position="270"/>
    </location>
</feature>
<feature type="binding site" evidence="10">
    <location>
        <position position="49"/>
    </location>
    <ligand>
        <name>ATP</name>
        <dbReference type="ChEBI" id="CHEBI:30616"/>
    </ligand>
</feature>
<evidence type="ECO:0000256" key="2">
    <source>
        <dbReference type="ARBA" id="ARBA00012513"/>
    </source>
</evidence>
<dbReference type="GO" id="GO:0004674">
    <property type="term" value="F:protein serine/threonine kinase activity"/>
    <property type="evidence" value="ECO:0007669"/>
    <property type="project" value="UniProtKB-KW"/>
</dbReference>
<keyword evidence="5 10" id="KW-0547">Nucleotide-binding</keyword>
<keyword evidence="6" id="KW-0418">Kinase</keyword>
<dbReference type="SUPFAM" id="SSF56112">
    <property type="entry name" value="Protein kinase-like (PK-like)"/>
    <property type="match status" value="1"/>
</dbReference>
<evidence type="ECO:0000256" key="7">
    <source>
        <dbReference type="ARBA" id="ARBA00022840"/>
    </source>
</evidence>
<keyword evidence="3 11" id="KW-0723">Serine/threonine-protein kinase</keyword>
<dbReference type="AlphaFoldDB" id="A0A813NBM4"/>
<dbReference type="GO" id="GO:0005737">
    <property type="term" value="C:cytoplasm"/>
    <property type="evidence" value="ECO:0007669"/>
    <property type="project" value="TreeGrafter"/>
</dbReference>
<dbReference type="GO" id="GO:0035556">
    <property type="term" value="P:intracellular signal transduction"/>
    <property type="evidence" value="ECO:0007669"/>
    <property type="project" value="TreeGrafter"/>
</dbReference>
<dbReference type="InterPro" id="IPR017441">
    <property type="entry name" value="Protein_kinase_ATP_BS"/>
</dbReference>
<dbReference type="Proteomes" id="UP000663829">
    <property type="component" value="Unassembled WGS sequence"/>
</dbReference>
<keyword evidence="16" id="KW-1185">Reference proteome</keyword>
<dbReference type="GO" id="GO:0005524">
    <property type="term" value="F:ATP binding"/>
    <property type="evidence" value="ECO:0007669"/>
    <property type="project" value="UniProtKB-UniRule"/>
</dbReference>
<keyword evidence="4" id="KW-0808">Transferase</keyword>
<sequence>MSTFTRARPSLKIVFVFIMWQFTETLGEGAYGEVVLAKNIHTNEFAAVKVIDLNRLHGNDIDLHRSLRHENIIRFYGYKQQQSNYYLFLEYAAGGELFDKIEPDVGMSEDHAQHYFKQIIEGMQYLHSHGVAHRDLKPENLLVTNDDILKICDFGLATLFRHNNIERNLTTYCGTAPYSSPEVWAKIPYRGEPVDVWSCGIILSAMLTGELPWDQPSPQNPEYLRWASGDCFSNPWRKIDNLVLALLRRLLQHEPQKRAIVREIKAHPWFIKVFTQGDPRIDYKKHAVYVIKPTNNEQCVSLTQPTTSSSVIHTESDSAWINSFSQPVRLDDLVLNTEMIPLSDMGENPVQHLVHRMTRIVLTSSFNGTIAHLTKLFDQLGYHWKTTAANQITVFSQDRRRNELIFKANIFKLTDLIMVDFRLSKGDGIEFKRRFITIRDRLMHISASTNGSTDHFHSSKTTSTLIAGGSNISSRMEAMDT</sequence>
<dbReference type="InterPro" id="IPR011009">
    <property type="entry name" value="Kinase-like_dom_sf"/>
</dbReference>
<dbReference type="OrthoDB" id="539158at2759"/>
<evidence type="ECO:0000256" key="8">
    <source>
        <dbReference type="ARBA" id="ARBA00047899"/>
    </source>
</evidence>
<dbReference type="EMBL" id="CAJNOQ010000004">
    <property type="protein sequence ID" value="CAF0737268.1"/>
    <property type="molecule type" value="Genomic_DNA"/>
</dbReference>
<dbReference type="PANTHER" id="PTHR24346:SF107">
    <property type="entry name" value="SERINE_THREONINE-PROTEIN KINASE CHK1"/>
    <property type="match status" value="1"/>
</dbReference>
<proteinExistence type="inferred from homology"/>
<dbReference type="EC" id="2.7.11.1" evidence="2"/>
<evidence type="ECO:0000256" key="11">
    <source>
        <dbReference type="RuleBase" id="RU000304"/>
    </source>
</evidence>
<name>A0A813NBM4_9BILA</name>
<evidence type="ECO:0000256" key="9">
    <source>
        <dbReference type="ARBA" id="ARBA00048679"/>
    </source>
</evidence>
<evidence type="ECO:0000256" key="1">
    <source>
        <dbReference type="ARBA" id="ARBA00010791"/>
    </source>
</evidence>
<evidence type="ECO:0000313" key="14">
    <source>
        <dbReference type="EMBL" id="CAF0737268.1"/>
    </source>
</evidence>
<evidence type="ECO:0000256" key="12">
    <source>
        <dbReference type="SAM" id="SignalP"/>
    </source>
</evidence>
<accession>A0A813NBM4</accession>
<dbReference type="PROSITE" id="PS50011">
    <property type="entry name" value="PROTEIN_KINASE_DOM"/>
    <property type="match status" value="1"/>
</dbReference>
<evidence type="ECO:0000256" key="6">
    <source>
        <dbReference type="ARBA" id="ARBA00022777"/>
    </source>
</evidence>
<gene>
    <name evidence="14" type="ORF">GPM918_LOCUS52</name>
    <name evidence="15" type="ORF">SRO942_LOCUS53</name>
</gene>
<evidence type="ECO:0000256" key="3">
    <source>
        <dbReference type="ARBA" id="ARBA00022527"/>
    </source>
</evidence>
<evidence type="ECO:0000256" key="4">
    <source>
        <dbReference type="ARBA" id="ARBA00022679"/>
    </source>
</evidence>
<keyword evidence="12" id="KW-0732">Signal</keyword>
<dbReference type="PROSITE" id="PS00107">
    <property type="entry name" value="PROTEIN_KINASE_ATP"/>
    <property type="match status" value="1"/>
</dbReference>
<dbReference type="InterPro" id="IPR000719">
    <property type="entry name" value="Prot_kinase_dom"/>
</dbReference>
<keyword evidence="7 10" id="KW-0067">ATP-binding</keyword>
<comment type="catalytic activity">
    <reaction evidence="8">
        <text>L-threonyl-[protein] + ATP = O-phospho-L-threonyl-[protein] + ADP + H(+)</text>
        <dbReference type="Rhea" id="RHEA:46608"/>
        <dbReference type="Rhea" id="RHEA-COMP:11060"/>
        <dbReference type="Rhea" id="RHEA-COMP:11605"/>
        <dbReference type="ChEBI" id="CHEBI:15378"/>
        <dbReference type="ChEBI" id="CHEBI:30013"/>
        <dbReference type="ChEBI" id="CHEBI:30616"/>
        <dbReference type="ChEBI" id="CHEBI:61977"/>
        <dbReference type="ChEBI" id="CHEBI:456216"/>
        <dbReference type="EC" id="2.7.11.1"/>
    </reaction>
</comment>
<organism evidence="14 16">
    <name type="scientific">Didymodactylos carnosus</name>
    <dbReference type="NCBI Taxonomy" id="1234261"/>
    <lineage>
        <taxon>Eukaryota</taxon>
        <taxon>Metazoa</taxon>
        <taxon>Spiralia</taxon>
        <taxon>Gnathifera</taxon>
        <taxon>Rotifera</taxon>
        <taxon>Eurotatoria</taxon>
        <taxon>Bdelloidea</taxon>
        <taxon>Philodinida</taxon>
        <taxon>Philodinidae</taxon>
        <taxon>Didymodactylos</taxon>
    </lineage>
</organism>
<dbReference type="SMART" id="SM00220">
    <property type="entry name" value="S_TKc"/>
    <property type="match status" value="1"/>
</dbReference>
<evidence type="ECO:0000313" key="16">
    <source>
        <dbReference type="Proteomes" id="UP000663829"/>
    </source>
</evidence>
<dbReference type="PANTHER" id="PTHR24346">
    <property type="entry name" value="MAP/MICROTUBULE AFFINITY-REGULATING KINASE"/>
    <property type="match status" value="1"/>
</dbReference>
<comment type="similarity">
    <text evidence="1">Belongs to the protein kinase superfamily. CAMK Ser/Thr protein kinase family. NIM1 subfamily.</text>
</comment>
<evidence type="ECO:0000259" key="13">
    <source>
        <dbReference type="PROSITE" id="PS50011"/>
    </source>
</evidence>
<dbReference type="FunFam" id="1.10.510.10:FF:000301">
    <property type="entry name" value="Serine/threonine-protein kinase Chk1"/>
    <property type="match status" value="1"/>
</dbReference>
<feature type="chain" id="PRO_5035597090" description="non-specific serine/threonine protein kinase" evidence="12">
    <location>
        <begin position="26"/>
        <end position="481"/>
    </location>
</feature>
<protein>
    <recommendedName>
        <fullName evidence="2">non-specific serine/threonine protein kinase</fullName>
        <ecNumber evidence="2">2.7.11.1</ecNumber>
    </recommendedName>
</protein>
<dbReference type="InterPro" id="IPR008271">
    <property type="entry name" value="Ser/Thr_kinase_AS"/>
</dbReference>
<dbReference type="PROSITE" id="PS00108">
    <property type="entry name" value="PROTEIN_KINASE_ST"/>
    <property type="match status" value="1"/>
</dbReference>
<feature type="signal peptide" evidence="12">
    <location>
        <begin position="1"/>
        <end position="25"/>
    </location>
</feature>
<evidence type="ECO:0000256" key="5">
    <source>
        <dbReference type="ARBA" id="ARBA00022741"/>
    </source>
</evidence>
<dbReference type="Pfam" id="PF00069">
    <property type="entry name" value="Pkinase"/>
    <property type="match status" value="1"/>
</dbReference>
<dbReference type="Gene3D" id="3.30.310.80">
    <property type="entry name" value="Kinase associated domain 1, KA1"/>
    <property type="match status" value="1"/>
</dbReference>
<comment type="catalytic activity">
    <reaction evidence="9">
        <text>L-seryl-[protein] + ATP = O-phospho-L-seryl-[protein] + ADP + H(+)</text>
        <dbReference type="Rhea" id="RHEA:17989"/>
        <dbReference type="Rhea" id="RHEA-COMP:9863"/>
        <dbReference type="Rhea" id="RHEA-COMP:11604"/>
        <dbReference type="ChEBI" id="CHEBI:15378"/>
        <dbReference type="ChEBI" id="CHEBI:29999"/>
        <dbReference type="ChEBI" id="CHEBI:30616"/>
        <dbReference type="ChEBI" id="CHEBI:83421"/>
        <dbReference type="ChEBI" id="CHEBI:456216"/>
        <dbReference type="EC" id="2.7.11.1"/>
    </reaction>
</comment>
<comment type="caution">
    <text evidence="14">The sequence shown here is derived from an EMBL/GenBank/DDBJ whole genome shotgun (WGS) entry which is preliminary data.</text>
</comment>
<evidence type="ECO:0000313" key="15">
    <source>
        <dbReference type="EMBL" id="CAF3515249.1"/>
    </source>
</evidence>
<dbReference type="Gene3D" id="1.10.510.10">
    <property type="entry name" value="Transferase(Phosphotransferase) domain 1"/>
    <property type="match status" value="1"/>
</dbReference>
<dbReference type="Proteomes" id="UP000681722">
    <property type="component" value="Unassembled WGS sequence"/>
</dbReference>
<dbReference type="EMBL" id="CAJOBC010000004">
    <property type="protein sequence ID" value="CAF3515249.1"/>
    <property type="molecule type" value="Genomic_DNA"/>
</dbReference>
<evidence type="ECO:0000256" key="10">
    <source>
        <dbReference type="PROSITE-ProRule" id="PRU10141"/>
    </source>
</evidence>
<reference evidence="14" key="1">
    <citation type="submission" date="2021-02" db="EMBL/GenBank/DDBJ databases">
        <authorList>
            <person name="Nowell W R."/>
        </authorList>
    </citation>
    <scope>NUCLEOTIDE SEQUENCE</scope>
</reference>